<reference evidence="9" key="1">
    <citation type="submission" date="2017-10" db="EMBL/GenBank/DDBJ databases">
        <title>Phenotypic and genomic properties of facultatively anaerobic sulfur-reducing natronoarchaea from hypersaline soda lakes.</title>
        <authorList>
            <person name="Sorokin D.Y."/>
            <person name="Kublanov I.V."/>
            <person name="Roman P."/>
            <person name="Sinninghe Damste J.S."/>
            <person name="Golyshin P.N."/>
            <person name="Rojo D."/>
            <person name="Ciordia S."/>
            <person name="Mena Md.C."/>
            <person name="Ferrer M."/>
            <person name="Messina E."/>
            <person name="Smedile F."/>
            <person name="La Spada G."/>
            <person name="La Cono V."/>
            <person name="Yakimov M.M."/>
        </authorList>
    </citation>
    <scope>NUCLEOTIDE SEQUENCE [LARGE SCALE GENOMIC DNA]</scope>
    <source>
        <strain evidence="9">AArc1</strain>
    </source>
</reference>
<dbReference type="Gene3D" id="1.10.3110.10">
    <property type="entry name" value="protoporphyrinogen ix oxidase, domain 3"/>
    <property type="match status" value="1"/>
</dbReference>
<evidence type="ECO:0000259" key="7">
    <source>
        <dbReference type="Pfam" id="PF01593"/>
    </source>
</evidence>
<dbReference type="KEGG" id="nan:AArc1_1113"/>
<dbReference type="SUPFAM" id="SSF54373">
    <property type="entry name" value="FAD-linked reductases, C-terminal domain"/>
    <property type="match status" value="1"/>
</dbReference>
<dbReference type="RefSeq" id="WP_117363633.1">
    <property type="nucleotide sequence ID" value="NZ_CP024047.1"/>
</dbReference>
<evidence type="ECO:0000313" key="9">
    <source>
        <dbReference type="Proteomes" id="UP000258707"/>
    </source>
</evidence>
<dbReference type="InterPro" id="IPR004572">
    <property type="entry name" value="Protoporphyrinogen_oxidase"/>
</dbReference>
<dbReference type="Gene3D" id="3.90.660.20">
    <property type="entry name" value="Protoporphyrinogen oxidase, mitochondrial, domain 2"/>
    <property type="match status" value="1"/>
</dbReference>
<evidence type="ECO:0000256" key="2">
    <source>
        <dbReference type="ARBA" id="ARBA00022630"/>
    </source>
</evidence>
<dbReference type="GO" id="GO:0004729">
    <property type="term" value="F:oxygen-dependent protoporphyrinogen oxidase activity"/>
    <property type="evidence" value="ECO:0007669"/>
    <property type="project" value="InterPro"/>
</dbReference>
<gene>
    <name evidence="8" type="ORF">AArc1_1113</name>
</gene>
<sequence>MNIGVVGAGMSGLSLVHSLADREVDVVAFESREDPGGVVQSRRIDGHVLELGPQRLRLTPGIESMVTDLGLEDELRLGEDQPIYIYHDGDLHVAPLSVRDALTTDLLSIRGKLRILLEPLYGPAKPDESVDAFLTRKFGRQASRRYLGPLYSGLYGTHPDDMLVEYSLGRALENAGIDRSVLLWIVRKLLQGRDPPAICTFEDGLGVLPNRLYEAHADAIELGTAVESIHESGDGYDLETDDGVTTVDEVVLTTPAPVCADLLADVDSDLAATIRRFNYNPIGMVYLESDFDGTGIGTLVPPDSSAQISGLTWNASFLGRDRLFTCYVDPLSTPGMVEQSDDELGQVAAREFERITGAAATPIHVHRWEPGMPAYDRSWRAMDDLELPPGIHLCTNFVDRPGIPGRIRAASRLERELTD</sequence>
<accession>A0A346PD59</accession>
<dbReference type="Proteomes" id="UP000258707">
    <property type="component" value="Chromosome"/>
</dbReference>
<dbReference type="GO" id="GO:0006783">
    <property type="term" value="P:heme biosynthetic process"/>
    <property type="evidence" value="ECO:0007669"/>
    <property type="project" value="UniProtKB-KW"/>
</dbReference>
<evidence type="ECO:0000313" key="8">
    <source>
        <dbReference type="EMBL" id="AXR77454.1"/>
    </source>
</evidence>
<protein>
    <submittedName>
        <fullName evidence="8">Protoporphyrinogen oxidase</fullName>
    </submittedName>
</protein>
<keyword evidence="2" id="KW-0285">Flavoprotein</keyword>
<dbReference type="InterPro" id="IPR002937">
    <property type="entry name" value="Amino_oxidase"/>
</dbReference>
<proteinExistence type="predicted"/>
<organism evidence="8 9">
    <name type="scientific">Natrarchaeobaculum sulfurireducens</name>
    <dbReference type="NCBI Taxonomy" id="2044521"/>
    <lineage>
        <taxon>Archaea</taxon>
        <taxon>Methanobacteriati</taxon>
        <taxon>Methanobacteriota</taxon>
        <taxon>Stenosarchaea group</taxon>
        <taxon>Halobacteria</taxon>
        <taxon>Halobacteriales</taxon>
        <taxon>Natrialbaceae</taxon>
        <taxon>Natrarchaeobaculum</taxon>
    </lineage>
</organism>
<evidence type="ECO:0000256" key="1">
    <source>
        <dbReference type="ARBA" id="ARBA00001974"/>
    </source>
</evidence>
<evidence type="ECO:0000256" key="3">
    <source>
        <dbReference type="ARBA" id="ARBA00022827"/>
    </source>
</evidence>
<comment type="cofactor">
    <cofactor evidence="1">
        <name>FAD</name>
        <dbReference type="ChEBI" id="CHEBI:57692"/>
    </cofactor>
</comment>
<dbReference type="PANTHER" id="PTHR42923">
    <property type="entry name" value="PROTOPORPHYRINOGEN OXIDASE"/>
    <property type="match status" value="1"/>
</dbReference>
<evidence type="ECO:0000256" key="6">
    <source>
        <dbReference type="ARBA" id="ARBA00023444"/>
    </source>
</evidence>
<comment type="pathway">
    <text evidence="6">Porphyrin-containing compound metabolism.</text>
</comment>
<dbReference type="SUPFAM" id="SSF51905">
    <property type="entry name" value="FAD/NAD(P)-binding domain"/>
    <property type="match status" value="1"/>
</dbReference>
<evidence type="ECO:0000256" key="4">
    <source>
        <dbReference type="ARBA" id="ARBA00023002"/>
    </source>
</evidence>
<dbReference type="InterPro" id="IPR036188">
    <property type="entry name" value="FAD/NAD-bd_sf"/>
</dbReference>
<name>A0A346PD59_9EURY</name>
<dbReference type="InterPro" id="IPR050464">
    <property type="entry name" value="Zeta_carotene_desat/Oxidored"/>
</dbReference>
<feature type="domain" description="Amine oxidase" evidence="7">
    <location>
        <begin position="10"/>
        <end position="396"/>
    </location>
</feature>
<dbReference type="EMBL" id="CP024047">
    <property type="protein sequence ID" value="AXR77454.1"/>
    <property type="molecule type" value="Genomic_DNA"/>
</dbReference>
<keyword evidence="3" id="KW-0274">FAD</keyword>
<dbReference type="GeneID" id="37637927"/>
<keyword evidence="5" id="KW-0350">Heme biosynthesis</keyword>
<keyword evidence="4" id="KW-0560">Oxidoreductase</keyword>
<dbReference type="AlphaFoldDB" id="A0A346PD59"/>
<dbReference type="Gene3D" id="3.50.50.60">
    <property type="entry name" value="FAD/NAD(P)-binding domain"/>
    <property type="match status" value="1"/>
</dbReference>
<dbReference type="NCBIfam" id="TIGR00562">
    <property type="entry name" value="proto_IX_ox"/>
    <property type="match status" value="1"/>
</dbReference>
<dbReference type="PANTHER" id="PTHR42923:SF3">
    <property type="entry name" value="PROTOPORPHYRINOGEN OXIDASE"/>
    <property type="match status" value="1"/>
</dbReference>
<dbReference type="Pfam" id="PF01593">
    <property type="entry name" value="Amino_oxidase"/>
    <property type="match status" value="1"/>
</dbReference>
<evidence type="ECO:0000256" key="5">
    <source>
        <dbReference type="ARBA" id="ARBA00023133"/>
    </source>
</evidence>